<dbReference type="Pfam" id="PF00239">
    <property type="entry name" value="Resolvase"/>
    <property type="match status" value="1"/>
</dbReference>
<dbReference type="Gene3D" id="3.90.1750.20">
    <property type="entry name" value="Putative Large Serine Recombinase, Chain B, Domain 2"/>
    <property type="match status" value="1"/>
</dbReference>
<dbReference type="Proteomes" id="UP001314796">
    <property type="component" value="Unassembled WGS sequence"/>
</dbReference>
<dbReference type="InterPro" id="IPR011109">
    <property type="entry name" value="DNA_bind_recombinase_dom"/>
</dbReference>
<dbReference type="Pfam" id="PF07508">
    <property type="entry name" value="Recombinase"/>
    <property type="match status" value="1"/>
</dbReference>
<evidence type="ECO:0000313" key="5">
    <source>
        <dbReference type="Proteomes" id="UP001314796"/>
    </source>
</evidence>
<dbReference type="InterPro" id="IPR036162">
    <property type="entry name" value="Resolvase-like_N_sf"/>
</dbReference>
<evidence type="ECO:0000259" key="3">
    <source>
        <dbReference type="PROSITE" id="PS51737"/>
    </source>
</evidence>
<name>A0ABS2NSC8_9FIRM</name>
<dbReference type="PANTHER" id="PTHR30461">
    <property type="entry name" value="DNA-INVERTASE FROM LAMBDOID PROPHAGE"/>
    <property type="match status" value="1"/>
</dbReference>
<dbReference type="Gene3D" id="3.40.50.1390">
    <property type="entry name" value="Resolvase, N-terminal catalytic domain"/>
    <property type="match status" value="1"/>
</dbReference>
<gene>
    <name evidence="4" type="ORF">JOC73_002315</name>
</gene>
<evidence type="ECO:0000256" key="1">
    <source>
        <dbReference type="SAM" id="Coils"/>
    </source>
</evidence>
<organism evidence="4 5">
    <name type="scientific">Alkaliphilus hydrothermalis</name>
    <dbReference type="NCBI Taxonomy" id="1482730"/>
    <lineage>
        <taxon>Bacteria</taxon>
        <taxon>Bacillati</taxon>
        <taxon>Bacillota</taxon>
        <taxon>Clostridia</taxon>
        <taxon>Peptostreptococcales</taxon>
        <taxon>Natronincolaceae</taxon>
        <taxon>Alkaliphilus</taxon>
    </lineage>
</organism>
<proteinExistence type="predicted"/>
<dbReference type="RefSeq" id="WP_204403291.1">
    <property type="nucleotide sequence ID" value="NZ_JAFBEE010000017.1"/>
</dbReference>
<reference evidence="4 5" key="1">
    <citation type="submission" date="2021-01" db="EMBL/GenBank/DDBJ databases">
        <title>Genomic Encyclopedia of Type Strains, Phase IV (KMG-IV): sequencing the most valuable type-strain genomes for metagenomic binning, comparative biology and taxonomic classification.</title>
        <authorList>
            <person name="Goeker M."/>
        </authorList>
    </citation>
    <scope>NUCLEOTIDE SEQUENCE [LARGE SCALE GENOMIC DNA]</scope>
    <source>
        <strain evidence="4 5">DSM 25890</strain>
    </source>
</reference>
<dbReference type="EMBL" id="JAFBEE010000017">
    <property type="protein sequence ID" value="MBM7615741.1"/>
    <property type="molecule type" value="Genomic_DNA"/>
</dbReference>
<accession>A0ABS2NSC8</accession>
<feature type="coiled-coil region" evidence="1">
    <location>
        <begin position="442"/>
        <end position="469"/>
    </location>
</feature>
<dbReference type="PROSITE" id="PS51737">
    <property type="entry name" value="RECOMBINASE_DNA_BIND"/>
    <property type="match status" value="1"/>
</dbReference>
<keyword evidence="5" id="KW-1185">Reference proteome</keyword>
<dbReference type="SMART" id="SM00857">
    <property type="entry name" value="Resolvase"/>
    <property type="match status" value="1"/>
</dbReference>
<dbReference type="InterPro" id="IPR006119">
    <property type="entry name" value="Resolv_N"/>
</dbReference>
<dbReference type="Pfam" id="PF14287">
    <property type="entry name" value="DUF4368"/>
    <property type="match status" value="1"/>
</dbReference>
<dbReference type="SUPFAM" id="SSF53041">
    <property type="entry name" value="Resolvase-like"/>
    <property type="match status" value="1"/>
</dbReference>
<dbReference type="InterPro" id="IPR025378">
    <property type="entry name" value="DUF4368"/>
</dbReference>
<dbReference type="InterPro" id="IPR025827">
    <property type="entry name" value="Zn_ribbon_recom_dom"/>
</dbReference>
<dbReference type="InterPro" id="IPR038109">
    <property type="entry name" value="DNA_bind_recomb_sf"/>
</dbReference>
<sequence length="521" mass="61103">MKKVAIYCRLSDEDRNKVNKLDDSESIQNQKNLLMKYAFEQEWDIYKIYSDDDYSGLDKERPEFNQMIEDAEGGKFEIILCKHQSRFSRDIEVIEKYLHNKFIEWGIRFVSLTDHVDTLDKGNKKSRQINSLVNEWYCEDISEAIRATFKIKREQGKYIGSFATYGYMKDPEDKNSLVVDEEAARVVKMIFDWYLNGYGTQHIAYMLNDRGIPNPTKYKRSKGLKYINSAQVDGYGLWNKTTIRRILRNEIYIGNMVQGKKEKVNYKSKKVIAKDQDDWIVVRDTHEAIIDRSVFNKVQSRIDNNVRSTGKGRVHIFATKVRCMDCGNTMTKVRSSQGHEYLRCKLYARSPKKKLCTIHSIRLDQLKEEVFERVKKHIQLVDEGRLGTILKQEIEINEIKNNLNTEMKKVEEKICQKELIIKNLYIDKVNGLIAASQFNQLNDGFLKEKSNLEKMKVNLQEEIKTLSGKSQAIDHWVAVVKKYKDIKGLTHEVVNELIDYIEIGEKDKKIGEQKIKVHWNF</sequence>
<evidence type="ECO:0000259" key="2">
    <source>
        <dbReference type="PROSITE" id="PS51736"/>
    </source>
</evidence>
<evidence type="ECO:0000313" key="4">
    <source>
        <dbReference type="EMBL" id="MBM7615741.1"/>
    </source>
</evidence>
<protein>
    <submittedName>
        <fullName evidence="4">DNA invertase Pin-like site-specific DNA recombinase/ssDNA-binding Zn-finger/Zn-ribbon topoisomerase 1</fullName>
    </submittedName>
</protein>
<feature type="domain" description="Recombinase" evidence="3">
    <location>
        <begin position="164"/>
        <end position="308"/>
    </location>
</feature>
<feature type="domain" description="Resolvase/invertase-type recombinase catalytic" evidence="2">
    <location>
        <begin position="3"/>
        <end position="156"/>
    </location>
</feature>
<comment type="caution">
    <text evidence="4">The sequence shown here is derived from an EMBL/GenBank/DDBJ whole genome shotgun (WGS) entry which is preliminary data.</text>
</comment>
<dbReference type="InterPro" id="IPR050639">
    <property type="entry name" value="SSR_resolvase"/>
</dbReference>
<keyword evidence="1" id="KW-0175">Coiled coil</keyword>
<dbReference type="PROSITE" id="PS51736">
    <property type="entry name" value="RECOMBINASES_3"/>
    <property type="match status" value="1"/>
</dbReference>
<dbReference type="PANTHER" id="PTHR30461:SF23">
    <property type="entry name" value="DNA RECOMBINASE-RELATED"/>
    <property type="match status" value="1"/>
</dbReference>
<dbReference type="Pfam" id="PF13408">
    <property type="entry name" value="Zn_ribbon_recom"/>
    <property type="match status" value="1"/>
</dbReference>